<gene>
    <name evidence="2" type="ORF">EV652_12145</name>
</gene>
<evidence type="ECO:0000313" key="2">
    <source>
        <dbReference type="EMBL" id="TCO15672.1"/>
    </source>
</evidence>
<accession>A0A4R2GWW0</accession>
<dbReference type="RefSeq" id="WP_132215564.1">
    <property type="nucleotide sequence ID" value="NZ_SLWN01000021.1"/>
</dbReference>
<feature type="compositionally biased region" description="Basic and acidic residues" evidence="1">
    <location>
        <begin position="54"/>
        <end position="63"/>
    </location>
</feature>
<dbReference type="OrthoDB" id="8421690at2"/>
<dbReference type="EMBL" id="SLWN01000021">
    <property type="protein sequence ID" value="TCO15672.1"/>
    <property type="molecule type" value="Genomic_DNA"/>
</dbReference>
<feature type="region of interest" description="Disordered" evidence="1">
    <location>
        <begin position="44"/>
        <end position="63"/>
    </location>
</feature>
<protein>
    <submittedName>
        <fullName evidence="2">Uncharacterized protein</fullName>
    </submittedName>
</protein>
<reference evidence="2 3" key="1">
    <citation type="journal article" date="2015" name="Stand. Genomic Sci.">
        <title>Genomic Encyclopedia of Bacterial and Archaeal Type Strains, Phase III: the genomes of soil and plant-associated and newly described type strains.</title>
        <authorList>
            <person name="Whitman W.B."/>
            <person name="Woyke T."/>
            <person name="Klenk H.P."/>
            <person name="Zhou Y."/>
            <person name="Lilburn T.G."/>
            <person name="Beck B.J."/>
            <person name="De Vos P."/>
            <person name="Vandamme P."/>
            <person name="Eisen J.A."/>
            <person name="Garrity G."/>
            <person name="Hugenholtz P."/>
            <person name="Kyrpides N.C."/>
        </authorList>
    </citation>
    <scope>NUCLEOTIDE SEQUENCE [LARGE SCALE GENOMIC DNA]</scope>
    <source>
        <strain evidence="2 3">VKM Ac-2572</strain>
    </source>
</reference>
<evidence type="ECO:0000313" key="3">
    <source>
        <dbReference type="Proteomes" id="UP000294508"/>
    </source>
</evidence>
<dbReference type="AlphaFoldDB" id="A0A4R2GWW0"/>
<sequence length="63" mass="7050">MRALIRRLEDHVDDLTEAERDQITEAVDVLRSTRRTVTTIVHLGMPTAPPSVSDPRDIKAAGR</sequence>
<name>A0A4R2GWW0_9ACTN</name>
<organism evidence="2 3">
    <name type="scientific">Kribbella steppae</name>
    <dbReference type="NCBI Taxonomy" id="2512223"/>
    <lineage>
        <taxon>Bacteria</taxon>
        <taxon>Bacillati</taxon>
        <taxon>Actinomycetota</taxon>
        <taxon>Actinomycetes</taxon>
        <taxon>Propionibacteriales</taxon>
        <taxon>Kribbellaceae</taxon>
        <taxon>Kribbella</taxon>
    </lineage>
</organism>
<dbReference type="Proteomes" id="UP000294508">
    <property type="component" value="Unassembled WGS sequence"/>
</dbReference>
<keyword evidence="3" id="KW-1185">Reference proteome</keyword>
<proteinExistence type="predicted"/>
<comment type="caution">
    <text evidence="2">The sequence shown here is derived from an EMBL/GenBank/DDBJ whole genome shotgun (WGS) entry which is preliminary data.</text>
</comment>
<evidence type="ECO:0000256" key="1">
    <source>
        <dbReference type="SAM" id="MobiDB-lite"/>
    </source>
</evidence>